<feature type="domain" description="Glycosyltransferase 2-like" evidence="3">
    <location>
        <begin position="279"/>
        <end position="481"/>
    </location>
</feature>
<evidence type="ECO:0000259" key="3">
    <source>
        <dbReference type="Pfam" id="PF13632"/>
    </source>
</evidence>
<evidence type="ECO:0000313" key="4">
    <source>
        <dbReference type="EMBL" id="CAA9494271.1"/>
    </source>
</evidence>
<dbReference type="InterPro" id="IPR027389">
    <property type="entry name" value="B_mannosylTrfase_Bre-3/Egh"/>
</dbReference>
<dbReference type="EMBL" id="CADCVQ010000069">
    <property type="protein sequence ID" value="CAA9494271.1"/>
    <property type="molecule type" value="Genomic_DNA"/>
</dbReference>
<feature type="transmembrane region" description="Helical" evidence="2">
    <location>
        <begin position="115"/>
        <end position="138"/>
    </location>
</feature>
<dbReference type="PANTHER" id="PTHR16779:SF1">
    <property type="entry name" value="BETA-1,4-MANNOSYLTRANSFERASE EGH"/>
    <property type="match status" value="1"/>
</dbReference>
<evidence type="ECO:0000256" key="1">
    <source>
        <dbReference type="SAM" id="MobiDB-lite"/>
    </source>
</evidence>
<reference evidence="4" key="1">
    <citation type="submission" date="2020-02" db="EMBL/GenBank/DDBJ databases">
        <authorList>
            <person name="Meier V. D."/>
        </authorList>
    </citation>
    <scope>NUCLEOTIDE SEQUENCE</scope>
    <source>
        <strain evidence="4">AVDCRST_MAG67</strain>
    </source>
</reference>
<feature type="transmembrane region" description="Helical" evidence="2">
    <location>
        <begin position="150"/>
        <end position="172"/>
    </location>
</feature>
<protein>
    <recommendedName>
        <fullName evidence="3">Glycosyltransferase 2-like domain-containing protein</fullName>
    </recommendedName>
</protein>
<evidence type="ECO:0000256" key="2">
    <source>
        <dbReference type="SAM" id="Phobius"/>
    </source>
</evidence>
<dbReference type="InterPro" id="IPR029044">
    <property type="entry name" value="Nucleotide-diphossugar_trans"/>
</dbReference>
<dbReference type="SUPFAM" id="SSF53448">
    <property type="entry name" value="Nucleotide-diphospho-sugar transferases"/>
    <property type="match status" value="1"/>
</dbReference>
<organism evidence="4">
    <name type="scientific">uncultured Solirubrobacteraceae bacterium</name>
    <dbReference type="NCBI Taxonomy" id="1162706"/>
    <lineage>
        <taxon>Bacteria</taxon>
        <taxon>Bacillati</taxon>
        <taxon>Actinomycetota</taxon>
        <taxon>Thermoleophilia</taxon>
        <taxon>Solirubrobacterales</taxon>
        <taxon>Solirubrobacteraceae</taxon>
        <taxon>environmental samples</taxon>
    </lineage>
</organism>
<dbReference type="InterPro" id="IPR001173">
    <property type="entry name" value="Glyco_trans_2-like"/>
</dbReference>
<dbReference type="GO" id="GO:0005737">
    <property type="term" value="C:cytoplasm"/>
    <property type="evidence" value="ECO:0007669"/>
    <property type="project" value="TreeGrafter"/>
</dbReference>
<keyword evidence="2" id="KW-0472">Membrane</keyword>
<sequence length="549" mass="61232">MTADGRLIHRERLLLSDNALDPGHTREDGPLEDRLDENGGDPRTLREKAPRPAGGDCHAAPVTQRSPENDEDVWLRPGRRFEREGRRATAPPAKPVLPVRIGLPSAGIGTRQLRIAVLVGVAVAWAAIYSAQSVIWGVGRAPAGTIETAISWVSLVWVLPLLPASLALAGYLRYCRPRAGVEGLYEPLDVVVSFRIVSRGQNADALRGTIESVRREIQRAPVFGYLIEVVTDLPVELGDGPDLIHYLVPAGYETPRRSLFKARALQYALDVSGLPDDAWIMHLDEESWISPSLLAGMHQAIREEEASGEYRIGQGAILYHRHIATHRFLTLADMIRSGDDFGRFRLQHDLGITLFGLHGSFILARQSVAREVGFDFGPEGSITEDAFWALVQMQRGRRCRWVDGYVEEQPTQSIKDFMKQRRRWFLGLVKVVRHAPVALRWRLPLAISVALWSLSWVGVLYTYVRLGFGVQTPAPWIVWFGDLAFAIYVVNYVLGLKLNLDDWEPIGRLQAGAMYVAVVVLIPIFSLLEVGGVLWALLRPDPGFHVVKK</sequence>
<keyword evidence="2" id="KW-0812">Transmembrane</keyword>
<feature type="compositionally biased region" description="Basic and acidic residues" evidence="1">
    <location>
        <begin position="23"/>
        <end position="37"/>
    </location>
</feature>
<feature type="transmembrane region" description="Helical" evidence="2">
    <location>
        <begin position="443"/>
        <end position="464"/>
    </location>
</feature>
<feature type="region of interest" description="Disordered" evidence="1">
    <location>
        <begin position="18"/>
        <end position="72"/>
    </location>
</feature>
<feature type="transmembrane region" description="Helical" evidence="2">
    <location>
        <begin position="476"/>
        <end position="494"/>
    </location>
</feature>
<gene>
    <name evidence="4" type="ORF">AVDCRST_MAG67-1533</name>
</gene>
<keyword evidence="2" id="KW-1133">Transmembrane helix</keyword>
<dbReference type="GO" id="GO:0019187">
    <property type="term" value="F:beta-1,4-mannosyltransferase activity"/>
    <property type="evidence" value="ECO:0007669"/>
    <property type="project" value="InterPro"/>
</dbReference>
<accession>A0A6J4SAW4</accession>
<proteinExistence type="predicted"/>
<dbReference type="Pfam" id="PF13632">
    <property type="entry name" value="Glyco_trans_2_3"/>
    <property type="match status" value="1"/>
</dbReference>
<feature type="transmembrane region" description="Helical" evidence="2">
    <location>
        <begin position="515"/>
        <end position="538"/>
    </location>
</feature>
<dbReference type="PANTHER" id="PTHR16779">
    <property type="entry name" value="BETA-1,4-MANNOSYLTRANSFERASE EGH"/>
    <property type="match status" value="1"/>
</dbReference>
<name>A0A6J4SAW4_9ACTN</name>
<dbReference type="AlphaFoldDB" id="A0A6J4SAW4"/>